<keyword evidence="4" id="KW-0808">Transferase</keyword>
<dbReference type="EC" id="2.3.2.27" evidence="3"/>
<dbReference type="PANTHER" id="PTHR35549">
    <property type="entry name" value="OS04G0584500 PROTEIN"/>
    <property type="match status" value="1"/>
</dbReference>
<comment type="catalytic activity">
    <reaction evidence="1">
        <text>S-ubiquitinyl-[E2 ubiquitin-conjugating enzyme]-L-cysteine + [acceptor protein]-L-lysine = [E2 ubiquitin-conjugating enzyme]-L-cysteine + N(6)-ubiquitinyl-[acceptor protein]-L-lysine.</text>
        <dbReference type="EC" id="2.3.2.27"/>
    </reaction>
</comment>
<dbReference type="Proteomes" id="UP001396334">
    <property type="component" value="Unassembled WGS sequence"/>
</dbReference>
<dbReference type="CDD" id="cd16664">
    <property type="entry name" value="RING-Ubox_PUB"/>
    <property type="match status" value="1"/>
</dbReference>
<organism evidence="7 8">
    <name type="scientific">Hibiscus sabdariffa</name>
    <name type="common">roselle</name>
    <dbReference type="NCBI Taxonomy" id="183260"/>
    <lineage>
        <taxon>Eukaryota</taxon>
        <taxon>Viridiplantae</taxon>
        <taxon>Streptophyta</taxon>
        <taxon>Embryophyta</taxon>
        <taxon>Tracheophyta</taxon>
        <taxon>Spermatophyta</taxon>
        <taxon>Magnoliopsida</taxon>
        <taxon>eudicotyledons</taxon>
        <taxon>Gunneridae</taxon>
        <taxon>Pentapetalae</taxon>
        <taxon>rosids</taxon>
        <taxon>malvids</taxon>
        <taxon>Malvales</taxon>
        <taxon>Malvaceae</taxon>
        <taxon>Malvoideae</taxon>
        <taxon>Hibiscus</taxon>
    </lineage>
</organism>
<dbReference type="Pfam" id="PF04564">
    <property type="entry name" value="U-box"/>
    <property type="match status" value="1"/>
</dbReference>
<evidence type="ECO:0000256" key="1">
    <source>
        <dbReference type="ARBA" id="ARBA00000900"/>
    </source>
</evidence>
<proteinExistence type="predicted"/>
<evidence type="ECO:0000259" key="6">
    <source>
        <dbReference type="PROSITE" id="PS51698"/>
    </source>
</evidence>
<protein>
    <recommendedName>
        <fullName evidence="3">RING-type E3 ubiquitin transferase</fullName>
        <ecNumber evidence="3">2.3.2.27</ecNumber>
    </recommendedName>
</protein>
<dbReference type="SUPFAM" id="SSF57850">
    <property type="entry name" value="RING/U-box"/>
    <property type="match status" value="1"/>
</dbReference>
<dbReference type="SUPFAM" id="SSF48371">
    <property type="entry name" value="ARM repeat"/>
    <property type="match status" value="1"/>
</dbReference>
<dbReference type="InterPro" id="IPR013083">
    <property type="entry name" value="Znf_RING/FYVE/PHD"/>
</dbReference>
<feature type="domain" description="U-box" evidence="6">
    <location>
        <begin position="175"/>
        <end position="250"/>
    </location>
</feature>
<dbReference type="InterPro" id="IPR055566">
    <property type="entry name" value="ARM_LIN"/>
</dbReference>
<dbReference type="PANTHER" id="PTHR35549:SF1">
    <property type="entry name" value="OS04G0584500 PROTEIN"/>
    <property type="match status" value="1"/>
</dbReference>
<evidence type="ECO:0000256" key="3">
    <source>
        <dbReference type="ARBA" id="ARBA00012483"/>
    </source>
</evidence>
<reference evidence="7 8" key="1">
    <citation type="journal article" date="2024" name="G3 (Bethesda)">
        <title>Genome assembly of Hibiscus sabdariffa L. provides insights into metabolisms of medicinal natural products.</title>
        <authorList>
            <person name="Kim T."/>
        </authorList>
    </citation>
    <scope>NUCLEOTIDE SEQUENCE [LARGE SCALE GENOMIC DNA]</scope>
    <source>
        <strain evidence="7">TK-2024</strain>
        <tissue evidence="7">Old leaves</tissue>
    </source>
</reference>
<dbReference type="InterPro" id="IPR003613">
    <property type="entry name" value="Ubox_domain"/>
</dbReference>
<evidence type="ECO:0000256" key="5">
    <source>
        <dbReference type="ARBA" id="ARBA00022786"/>
    </source>
</evidence>
<sequence>MVSKKLYDAVFGRSSKPRLEETGDNESHYYDTCRRSSDSSTIYVEQTLTCSSETVKYSYQNSGEASSKSLQDDASFLEDGISSEAEEECGLPVLSMLQGKEDYNTWQMTAQDCDTLYAPVPLTANEFMLKRLAKLTFQLRQTKITDDLTLSSLPNLNEELHGTYRCSDVETLFSSIHKDFICPLTGKLFEDPVTLETGQTFERVAIKEWFNKGNRACPVTGKSLDYMSVPHTNIILKRVIDSWKSDNCAKNLALAFLIVGNSKEHGLPRREETAIFILDLFLPTVSKEERIMNTKHLISLGGLPFLIHRFKLGNMEENTRVAALLSCCIEADSVCRFSLFELVCSKQINSRTNAVLLLTELICLSRRKDVPLLLSDLQNEEIMNIMHAIHDYLQNSPPVQRPLVATLLLNIDLLVDPKKYGLYREQAVDTITEALDSSLINEEIREKCCRALLILGGCFSLSGNLVTEGWILKVAGINDDSEANSIEKDENLDIDDSILSEDEEHAIAEWSRNLLASLVGSGKKSFLEAISKCLGLRNQDLVTACLTTVAWSTGVLPSPTDAELQQTLCTLISQLKQILKSGEQVKHNILASMSLLNLSKVPEYRILLMAIAEEMVIPLRCLAAVTWTAKELYGIISSMTDL</sequence>
<keyword evidence="8" id="KW-1185">Reference proteome</keyword>
<dbReference type="Gene3D" id="3.30.40.10">
    <property type="entry name" value="Zinc/RING finger domain, C3HC4 (zinc finger)"/>
    <property type="match status" value="1"/>
</dbReference>
<keyword evidence="5" id="KW-0833">Ubl conjugation pathway</keyword>
<evidence type="ECO:0000313" key="7">
    <source>
        <dbReference type="EMBL" id="KAK9029478.1"/>
    </source>
</evidence>
<dbReference type="PROSITE" id="PS51698">
    <property type="entry name" value="U_BOX"/>
    <property type="match status" value="1"/>
</dbReference>
<name>A0ABR2SW42_9ROSI</name>
<comment type="pathway">
    <text evidence="2">Protein modification; protein ubiquitination.</text>
</comment>
<evidence type="ECO:0000256" key="2">
    <source>
        <dbReference type="ARBA" id="ARBA00004906"/>
    </source>
</evidence>
<dbReference type="SMART" id="SM00504">
    <property type="entry name" value="Ubox"/>
    <property type="match status" value="1"/>
</dbReference>
<dbReference type="InterPro" id="IPR045210">
    <property type="entry name" value="RING-Ubox_PUB"/>
</dbReference>
<evidence type="ECO:0000256" key="4">
    <source>
        <dbReference type="ARBA" id="ARBA00022679"/>
    </source>
</evidence>
<accession>A0ABR2SW42</accession>
<dbReference type="EMBL" id="JBBPBN010000011">
    <property type="protein sequence ID" value="KAK9029478.1"/>
    <property type="molecule type" value="Genomic_DNA"/>
</dbReference>
<dbReference type="Pfam" id="PF23628">
    <property type="entry name" value="ARM_LIN_C"/>
    <property type="match status" value="1"/>
</dbReference>
<dbReference type="InterPro" id="IPR016024">
    <property type="entry name" value="ARM-type_fold"/>
</dbReference>
<evidence type="ECO:0000313" key="8">
    <source>
        <dbReference type="Proteomes" id="UP001396334"/>
    </source>
</evidence>
<comment type="caution">
    <text evidence="7">The sequence shown here is derived from an EMBL/GenBank/DDBJ whole genome shotgun (WGS) entry which is preliminary data.</text>
</comment>
<gene>
    <name evidence="7" type="ORF">V6N11_026593</name>
</gene>